<organism evidence="1 2">
    <name type="scientific">Galerina marginata (strain CBS 339.88)</name>
    <dbReference type="NCBI Taxonomy" id="685588"/>
    <lineage>
        <taxon>Eukaryota</taxon>
        <taxon>Fungi</taxon>
        <taxon>Dikarya</taxon>
        <taxon>Basidiomycota</taxon>
        <taxon>Agaricomycotina</taxon>
        <taxon>Agaricomycetes</taxon>
        <taxon>Agaricomycetidae</taxon>
        <taxon>Agaricales</taxon>
        <taxon>Agaricineae</taxon>
        <taxon>Strophariaceae</taxon>
        <taxon>Galerina</taxon>
    </lineage>
</organism>
<dbReference type="HOGENOM" id="CLU_054439_0_0_1"/>
<keyword evidence="2" id="KW-1185">Reference proteome</keyword>
<dbReference type="Gene3D" id="3.80.10.10">
    <property type="entry name" value="Ribonuclease Inhibitor"/>
    <property type="match status" value="1"/>
</dbReference>
<protein>
    <recommendedName>
        <fullName evidence="3">F-box domain-containing protein</fullName>
    </recommendedName>
</protein>
<evidence type="ECO:0000313" key="2">
    <source>
        <dbReference type="Proteomes" id="UP000027222"/>
    </source>
</evidence>
<gene>
    <name evidence="1" type="ORF">GALMADRAFT_101124</name>
</gene>
<dbReference type="InterPro" id="IPR032675">
    <property type="entry name" value="LRR_dom_sf"/>
</dbReference>
<evidence type="ECO:0008006" key="3">
    <source>
        <dbReference type="Google" id="ProtNLM"/>
    </source>
</evidence>
<dbReference type="Proteomes" id="UP000027222">
    <property type="component" value="Unassembled WGS sequence"/>
</dbReference>
<accession>A0A067SRX0</accession>
<dbReference type="EMBL" id="KL142387">
    <property type="protein sequence ID" value="KDR72797.1"/>
    <property type="molecule type" value="Genomic_DNA"/>
</dbReference>
<reference evidence="2" key="1">
    <citation type="journal article" date="2014" name="Proc. Natl. Acad. Sci. U.S.A.">
        <title>Extensive sampling of basidiomycete genomes demonstrates inadequacy of the white-rot/brown-rot paradigm for wood decay fungi.</title>
        <authorList>
            <person name="Riley R."/>
            <person name="Salamov A.A."/>
            <person name="Brown D.W."/>
            <person name="Nagy L.G."/>
            <person name="Floudas D."/>
            <person name="Held B.W."/>
            <person name="Levasseur A."/>
            <person name="Lombard V."/>
            <person name="Morin E."/>
            <person name="Otillar R."/>
            <person name="Lindquist E.A."/>
            <person name="Sun H."/>
            <person name="LaButti K.M."/>
            <person name="Schmutz J."/>
            <person name="Jabbour D."/>
            <person name="Luo H."/>
            <person name="Baker S.E."/>
            <person name="Pisabarro A.G."/>
            <person name="Walton J.D."/>
            <person name="Blanchette R.A."/>
            <person name="Henrissat B."/>
            <person name="Martin F."/>
            <person name="Cullen D."/>
            <person name="Hibbett D.S."/>
            <person name="Grigoriev I.V."/>
        </authorList>
    </citation>
    <scope>NUCLEOTIDE SEQUENCE [LARGE SCALE GENOMIC DNA]</scope>
    <source>
        <strain evidence="2">CBS 339.88</strain>
    </source>
</reference>
<proteinExistence type="predicted"/>
<dbReference type="OrthoDB" id="3251070at2759"/>
<dbReference type="AlphaFoldDB" id="A0A067SRX0"/>
<evidence type="ECO:0000313" key="1">
    <source>
        <dbReference type="EMBL" id="KDR72797.1"/>
    </source>
</evidence>
<name>A0A067SRX0_GALM3</name>
<sequence>MEIVSYFKALPIPMTLVYGHYLPSDYLERTDTLRALSQTCRLWRNTFFPLLWQRLETCATHSQSGAWYQVFGESLIRKSFLVTENPEIAAHVRSMSVILSRYSTSTVLPAFIRAIEALPSLTTLQILSAHHKMTTSLKKAFEGHVFPQVKTVVVPSYAHNILRSCPEVKRVICINHDASKLVSAIAKECKKVEELEGFYGNESSMKRLAKATPNLRSIKFTVFMPAAHLQPLTTLKHVSHITLISNCELEDAALKHPQNSASIKLAKDIIRKSEGRKSLVLEYKAWNYSQASYIQWSRNISIDT</sequence>